<gene>
    <name evidence="1" type="ORF">L1987_15941</name>
</gene>
<accession>A0ACB9J6Z8</accession>
<protein>
    <submittedName>
        <fullName evidence="1">Uncharacterized protein</fullName>
    </submittedName>
</protein>
<sequence>MKKTKLHEDEEGVPPTTLREISILRMLSRDPHVVKVCVMKRLDPKLMLGFYVYVCSKFSDSVGVFVTLMVLNLPTLQGIHCSACFEKSKDSLCFWDLKPPNPLMDRKTMMLKIGDLGLARAFTIPIKKYTHEVSKDSLCFCYVFFE</sequence>
<name>A0ACB9J6Z8_9ASTR</name>
<proteinExistence type="predicted"/>
<comment type="caution">
    <text evidence="1">The sequence shown here is derived from an EMBL/GenBank/DDBJ whole genome shotgun (WGS) entry which is preliminary data.</text>
</comment>
<reference evidence="2" key="1">
    <citation type="journal article" date="2022" name="Mol. Ecol. Resour.">
        <title>The genomes of chicory, endive, great burdock and yacon provide insights into Asteraceae palaeo-polyploidization history and plant inulin production.</title>
        <authorList>
            <person name="Fan W."/>
            <person name="Wang S."/>
            <person name="Wang H."/>
            <person name="Wang A."/>
            <person name="Jiang F."/>
            <person name="Liu H."/>
            <person name="Zhao H."/>
            <person name="Xu D."/>
            <person name="Zhang Y."/>
        </authorList>
    </citation>
    <scope>NUCLEOTIDE SEQUENCE [LARGE SCALE GENOMIC DNA]</scope>
    <source>
        <strain evidence="2">cv. Yunnan</strain>
    </source>
</reference>
<keyword evidence="2" id="KW-1185">Reference proteome</keyword>
<evidence type="ECO:0000313" key="2">
    <source>
        <dbReference type="Proteomes" id="UP001056120"/>
    </source>
</evidence>
<dbReference type="EMBL" id="CM042022">
    <property type="protein sequence ID" value="KAI3816248.1"/>
    <property type="molecule type" value="Genomic_DNA"/>
</dbReference>
<organism evidence="1 2">
    <name type="scientific">Smallanthus sonchifolius</name>
    <dbReference type="NCBI Taxonomy" id="185202"/>
    <lineage>
        <taxon>Eukaryota</taxon>
        <taxon>Viridiplantae</taxon>
        <taxon>Streptophyta</taxon>
        <taxon>Embryophyta</taxon>
        <taxon>Tracheophyta</taxon>
        <taxon>Spermatophyta</taxon>
        <taxon>Magnoliopsida</taxon>
        <taxon>eudicotyledons</taxon>
        <taxon>Gunneridae</taxon>
        <taxon>Pentapetalae</taxon>
        <taxon>asterids</taxon>
        <taxon>campanulids</taxon>
        <taxon>Asterales</taxon>
        <taxon>Asteraceae</taxon>
        <taxon>Asteroideae</taxon>
        <taxon>Heliantheae alliance</taxon>
        <taxon>Millerieae</taxon>
        <taxon>Smallanthus</taxon>
    </lineage>
</organism>
<dbReference type="Proteomes" id="UP001056120">
    <property type="component" value="Linkage Group LG05"/>
</dbReference>
<evidence type="ECO:0000313" key="1">
    <source>
        <dbReference type="EMBL" id="KAI3816248.1"/>
    </source>
</evidence>
<reference evidence="1 2" key="2">
    <citation type="journal article" date="2022" name="Mol. Ecol. Resour.">
        <title>The genomes of chicory, endive, great burdock and yacon provide insights into Asteraceae paleo-polyploidization history and plant inulin production.</title>
        <authorList>
            <person name="Fan W."/>
            <person name="Wang S."/>
            <person name="Wang H."/>
            <person name="Wang A."/>
            <person name="Jiang F."/>
            <person name="Liu H."/>
            <person name="Zhao H."/>
            <person name="Xu D."/>
            <person name="Zhang Y."/>
        </authorList>
    </citation>
    <scope>NUCLEOTIDE SEQUENCE [LARGE SCALE GENOMIC DNA]</scope>
    <source>
        <strain evidence="2">cv. Yunnan</strain>
        <tissue evidence="1">Leaves</tissue>
    </source>
</reference>